<evidence type="ECO:0000313" key="2">
    <source>
        <dbReference type="Proteomes" id="UP000663880"/>
    </source>
</evidence>
<protein>
    <submittedName>
        <fullName evidence="1">Uncharacterized protein</fullName>
    </submittedName>
</protein>
<name>A0A821U4T5_9NEOP</name>
<reference evidence="1" key="1">
    <citation type="submission" date="2021-02" db="EMBL/GenBank/DDBJ databases">
        <authorList>
            <person name="Steward A R."/>
        </authorList>
    </citation>
    <scope>NUCLEOTIDE SEQUENCE</scope>
</reference>
<organism evidence="1 2">
    <name type="scientific">Pieris macdunnoughi</name>
    <dbReference type="NCBI Taxonomy" id="345717"/>
    <lineage>
        <taxon>Eukaryota</taxon>
        <taxon>Metazoa</taxon>
        <taxon>Ecdysozoa</taxon>
        <taxon>Arthropoda</taxon>
        <taxon>Hexapoda</taxon>
        <taxon>Insecta</taxon>
        <taxon>Pterygota</taxon>
        <taxon>Neoptera</taxon>
        <taxon>Endopterygota</taxon>
        <taxon>Lepidoptera</taxon>
        <taxon>Glossata</taxon>
        <taxon>Ditrysia</taxon>
        <taxon>Papilionoidea</taxon>
        <taxon>Pieridae</taxon>
        <taxon>Pierinae</taxon>
        <taxon>Pieris</taxon>
    </lineage>
</organism>
<gene>
    <name evidence="1" type="ORF">PMACD_LOCUS9821</name>
</gene>
<evidence type="ECO:0000313" key="1">
    <source>
        <dbReference type="EMBL" id="CAF4883515.1"/>
    </source>
</evidence>
<keyword evidence="2" id="KW-1185">Reference proteome</keyword>
<sequence>MILEVLYFLVKTDFQIGLRLRLKRNNGQKENYIAQIVLVKLVPLILWLDESIYAGSEQRAYNAGVLGIDDSIPATTFGTDRSAQCAKDSAQDKRWSRTIQRWHSTMPCASKWPGNRHLGNARQPLKVELSGMSTPVRKGTSVLPGNSARKLLASHPLLAVVITPRETKFCFISI</sequence>
<proteinExistence type="predicted"/>
<dbReference type="EMBL" id="CAJOBZ010000028">
    <property type="protein sequence ID" value="CAF4883515.1"/>
    <property type="molecule type" value="Genomic_DNA"/>
</dbReference>
<dbReference type="Proteomes" id="UP000663880">
    <property type="component" value="Unassembled WGS sequence"/>
</dbReference>
<dbReference type="AlphaFoldDB" id="A0A821U4T5"/>
<comment type="caution">
    <text evidence="1">The sequence shown here is derived from an EMBL/GenBank/DDBJ whole genome shotgun (WGS) entry which is preliminary data.</text>
</comment>
<accession>A0A821U4T5</accession>